<dbReference type="EMBL" id="JACHIU010000001">
    <property type="protein sequence ID" value="MBB6476581.1"/>
    <property type="molecule type" value="Genomic_DNA"/>
</dbReference>
<dbReference type="Pfam" id="PF11575">
    <property type="entry name" value="FhuF_C"/>
    <property type="match status" value="1"/>
</dbReference>
<evidence type="ECO:0000259" key="1">
    <source>
        <dbReference type="Pfam" id="PF11575"/>
    </source>
</evidence>
<gene>
    <name evidence="2" type="ORF">BJ992_006012</name>
</gene>
<dbReference type="RefSeq" id="WP_184986702.1">
    <property type="nucleotide sequence ID" value="NZ_BAAALO010000010.1"/>
</dbReference>
<dbReference type="InterPro" id="IPR024726">
    <property type="entry name" value="FhuF_C"/>
</dbReference>
<reference evidence="2 3" key="1">
    <citation type="submission" date="2020-08" db="EMBL/GenBank/DDBJ databases">
        <title>Sequencing the genomes of 1000 actinobacteria strains.</title>
        <authorList>
            <person name="Klenk H.-P."/>
        </authorList>
    </citation>
    <scope>NUCLEOTIDE SEQUENCE [LARGE SCALE GENOMIC DNA]</scope>
    <source>
        <strain evidence="2 3">DSM 44936</strain>
    </source>
</reference>
<evidence type="ECO:0000313" key="3">
    <source>
        <dbReference type="Proteomes" id="UP000555564"/>
    </source>
</evidence>
<sequence>MTASDDHARTARSEEIAEALAEVSGFGPYFAVTTEDEPGPGWRPLDGLAADEAGLREWIAGYGRRLGTGESRVAGSILYQGLAARLWSPVVGTAVAYGLVPVASGLRWRPAATGPLPLWSPPSARWRQEAPAGLAAAVYRAVMADVLTPLAETVGRLTRVAPGLLRGNASAALAGVLKTVPSALAGRASALVADVIALGELHGTGEVAEPAPGAYFFVRRSCCLYYRVPGGGLCEDCVLLPQERRELIWGRATRRTTR</sequence>
<evidence type="ECO:0000313" key="2">
    <source>
        <dbReference type="EMBL" id="MBB6476581.1"/>
    </source>
</evidence>
<name>A0A7X0IJZ7_9ACTN</name>
<organism evidence="2 3">
    <name type="scientific">Sphaerisporangium rubeum</name>
    <dbReference type="NCBI Taxonomy" id="321317"/>
    <lineage>
        <taxon>Bacteria</taxon>
        <taxon>Bacillati</taxon>
        <taxon>Actinomycetota</taxon>
        <taxon>Actinomycetes</taxon>
        <taxon>Streptosporangiales</taxon>
        <taxon>Streptosporangiaceae</taxon>
        <taxon>Sphaerisporangium</taxon>
    </lineage>
</organism>
<dbReference type="Proteomes" id="UP000555564">
    <property type="component" value="Unassembled WGS sequence"/>
</dbReference>
<accession>A0A7X0IJZ7</accession>
<comment type="caution">
    <text evidence="2">The sequence shown here is derived from an EMBL/GenBank/DDBJ whole genome shotgun (WGS) entry which is preliminary data.</text>
</comment>
<protein>
    <recommendedName>
        <fullName evidence="1">Ferric siderophore reductase C-terminal domain-containing protein</fullName>
    </recommendedName>
</protein>
<keyword evidence="3" id="KW-1185">Reference proteome</keyword>
<proteinExistence type="predicted"/>
<feature type="domain" description="Ferric siderophore reductase C-terminal" evidence="1">
    <location>
        <begin position="219"/>
        <end position="239"/>
    </location>
</feature>
<dbReference type="AlphaFoldDB" id="A0A7X0IJZ7"/>
<dbReference type="GO" id="GO:0051537">
    <property type="term" value="F:2 iron, 2 sulfur cluster binding"/>
    <property type="evidence" value="ECO:0007669"/>
    <property type="project" value="InterPro"/>
</dbReference>